<dbReference type="InterPro" id="IPR008979">
    <property type="entry name" value="Galactose-bd-like_sf"/>
</dbReference>
<protein>
    <submittedName>
        <fullName evidence="3">Beta-galactosidase</fullName>
    </submittedName>
</protein>
<gene>
    <name evidence="3" type="ORF">AMR76_19450</name>
</gene>
<dbReference type="InParanoid" id="A0A0Q2RJF0"/>
<evidence type="ECO:0000313" key="4">
    <source>
        <dbReference type="Proteomes" id="UP000051221"/>
    </source>
</evidence>
<dbReference type="GO" id="GO:0004553">
    <property type="term" value="F:hydrolase activity, hydrolyzing O-glycosyl compounds"/>
    <property type="evidence" value="ECO:0007669"/>
    <property type="project" value="UniProtKB-ARBA"/>
</dbReference>
<dbReference type="RefSeq" id="WP_055466939.1">
    <property type="nucleotide sequence ID" value="NZ_CP046795.1"/>
</dbReference>
<dbReference type="Proteomes" id="UP000051221">
    <property type="component" value="Unassembled WGS sequence"/>
</dbReference>
<keyword evidence="1" id="KW-0378">Hydrolase</keyword>
<sequence length="268" mass="30025">MQLSLAGLWQLSPLTDLSIPQDDVTFPAPLSAVLPDSLSESAIAAQEWHLMHDIEVDDALLGFAAIDLVLEGVDYHAEVRLNGVALFDCDGSQAVYKKDIRPLLNPGRNRFEILFLEQEDDWLVDDEEADGALCSLAPSKAEPYDARMGIWRAPYLQCIRHLRLEHVATEQIWHHGGGCELLVNLFFTTYSPGLISAAVRFDSMTYHLPIDVRSDHASALFQVEAPKYYDVNHPDPRDLYEVSVELDGQRQAFKLGLSHSQCVTHFPV</sequence>
<dbReference type="Gene3D" id="2.60.120.260">
    <property type="entry name" value="Galactose-binding domain-like"/>
    <property type="match status" value="1"/>
</dbReference>
<organism evidence="3 4">
    <name type="scientific">Vibrio furnissii</name>
    <dbReference type="NCBI Taxonomy" id="29494"/>
    <lineage>
        <taxon>Bacteria</taxon>
        <taxon>Pseudomonadati</taxon>
        <taxon>Pseudomonadota</taxon>
        <taxon>Gammaproteobacteria</taxon>
        <taxon>Vibrionales</taxon>
        <taxon>Vibrionaceae</taxon>
        <taxon>Vibrio</taxon>
    </lineage>
</organism>
<proteinExistence type="predicted"/>
<evidence type="ECO:0000313" key="3">
    <source>
        <dbReference type="EMBL" id="KQH84166.1"/>
    </source>
</evidence>
<dbReference type="OrthoDB" id="5918442at2"/>
<dbReference type="EMBL" id="LKHS01000021">
    <property type="protein sequence ID" value="KQH84166.1"/>
    <property type="molecule type" value="Genomic_DNA"/>
</dbReference>
<comment type="caution">
    <text evidence="3">The sequence shown here is derived from an EMBL/GenBank/DDBJ whole genome shotgun (WGS) entry which is preliminary data.</text>
</comment>
<name>A0A0Q2RJF0_VIBFU</name>
<dbReference type="InterPro" id="IPR054593">
    <property type="entry name" value="Beta-mannosidase-like_N2"/>
</dbReference>
<evidence type="ECO:0000256" key="1">
    <source>
        <dbReference type="ARBA" id="ARBA00022801"/>
    </source>
</evidence>
<dbReference type="SUPFAM" id="SSF49785">
    <property type="entry name" value="Galactose-binding domain-like"/>
    <property type="match status" value="1"/>
</dbReference>
<evidence type="ECO:0000259" key="2">
    <source>
        <dbReference type="Pfam" id="PF22666"/>
    </source>
</evidence>
<dbReference type="AlphaFoldDB" id="A0A0Q2RJF0"/>
<feature type="domain" description="Beta-mannosidase-like galactose-binding" evidence="2">
    <location>
        <begin position="42"/>
        <end position="117"/>
    </location>
</feature>
<reference evidence="3 4" key="1">
    <citation type="submission" date="2015-08" db="EMBL/GenBank/DDBJ databases">
        <title>Antibacterial properties of a collection of Vibrionaceae strains.</title>
        <authorList>
            <person name="Giubergia S."/>
        </authorList>
    </citation>
    <scope>NUCLEOTIDE SEQUENCE [LARGE SCALE GENOMIC DNA]</scope>
    <source>
        <strain evidence="3 4">S0821</strain>
    </source>
</reference>
<dbReference type="Pfam" id="PF22666">
    <property type="entry name" value="Glyco_hydro_2_N2"/>
    <property type="match status" value="1"/>
</dbReference>
<accession>A0A0Q2RJF0</accession>
<keyword evidence="4" id="KW-1185">Reference proteome</keyword>